<evidence type="ECO:0000256" key="5">
    <source>
        <dbReference type="SAM" id="SignalP"/>
    </source>
</evidence>
<dbReference type="Gene3D" id="2.60.40.1090">
    <property type="entry name" value="Fimbrial-type adhesion domain"/>
    <property type="match status" value="1"/>
</dbReference>
<dbReference type="PANTHER" id="PTHR33420">
    <property type="entry name" value="FIMBRIAL SUBUNIT ELFA-RELATED"/>
    <property type="match status" value="1"/>
</dbReference>
<evidence type="ECO:0000256" key="2">
    <source>
        <dbReference type="ARBA" id="ARBA00006671"/>
    </source>
</evidence>
<dbReference type="GO" id="GO:0043709">
    <property type="term" value="P:cell adhesion involved in single-species biofilm formation"/>
    <property type="evidence" value="ECO:0007669"/>
    <property type="project" value="TreeGrafter"/>
</dbReference>
<dbReference type="AlphaFoldDB" id="A0A6N2ZPE9"/>
<dbReference type="InterPro" id="IPR036937">
    <property type="entry name" value="Adhesion_dom_fimbrial_sf"/>
</dbReference>
<accession>A0A6N2ZPE9</accession>
<comment type="subcellular location">
    <subcellularLocation>
        <location evidence="1">Fimbrium</location>
    </subcellularLocation>
</comment>
<reference evidence="7" key="1">
    <citation type="submission" date="2019-11" db="EMBL/GenBank/DDBJ databases">
        <authorList>
            <person name="Feng L."/>
        </authorList>
    </citation>
    <scope>NUCLEOTIDE SEQUENCE</scope>
    <source>
        <strain evidence="7">EMassiliensisLFYP7</strain>
    </source>
</reference>
<dbReference type="OrthoDB" id="6522787at2"/>
<evidence type="ECO:0000256" key="1">
    <source>
        <dbReference type="ARBA" id="ARBA00004561"/>
    </source>
</evidence>
<dbReference type="RefSeq" id="WP_052332754.1">
    <property type="nucleotide sequence ID" value="NZ_CABKSF010000005.1"/>
</dbReference>
<evidence type="ECO:0000256" key="3">
    <source>
        <dbReference type="ARBA" id="ARBA00022729"/>
    </source>
</evidence>
<dbReference type="NCBIfam" id="NF011747">
    <property type="entry name" value="PRK15200.1"/>
    <property type="match status" value="1"/>
</dbReference>
<evidence type="ECO:0000313" key="7">
    <source>
        <dbReference type="EMBL" id="VYT81281.1"/>
    </source>
</evidence>
<feature type="domain" description="Fimbrial-type adhesion" evidence="6">
    <location>
        <begin position="29"/>
        <end position="179"/>
    </location>
</feature>
<keyword evidence="4" id="KW-0281">Fimbrium</keyword>
<organism evidence="7">
    <name type="scientific">Phytobacter massiliensis</name>
    <dbReference type="NCBI Taxonomy" id="1485952"/>
    <lineage>
        <taxon>Bacteria</taxon>
        <taxon>Pseudomonadati</taxon>
        <taxon>Pseudomonadota</taxon>
        <taxon>Gammaproteobacteria</taxon>
        <taxon>Enterobacterales</taxon>
        <taxon>Enterobacteriaceae</taxon>
        <taxon>Phytobacter</taxon>
    </lineage>
</organism>
<feature type="signal peptide" evidence="5">
    <location>
        <begin position="1"/>
        <end position="20"/>
    </location>
</feature>
<dbReference type="InterPro" id="IPR000259">
    <property type="entry name" value="Adhesion_dom_fimbrial"/>
</dbReference>
<dbReference type="Pfam" id="PF00419">
    <property type="entry name" value="Fimbrial"/>
    <property type="match status" value="1"/>
</dbReference>
<comment type="similarity">
    <text evidence="2">Belongs to the fimbrial protein family.</text>
</comment>
<dbReference type="GO" id="GO:0009289">
    <property type="term" value="C:pilus"/>
    <property type="evidence" value="ECO:0007669"/>
    <property type="project" value="UniProtKB-SubCell"/>
</dbReference>
<proteinExistence type="inferred from homology"/>
<gene>
    <name evidence="7" type="primary">fimA_2</name>
    <name evidence="7" type="ORF">EMLFYP7_00677</name>
</gene>
<feature type="chain" id="PRO_5026914512" evidence="5">
    <location>
        <begin position="21"/>
        <end position="180"/>
    </location>
</feature>
<evidence type="ECO:0000256" key="4">
    <source>
        <dbReference type="ARBA" id="ARBA00023263"/>
    </source>
</evidence>
<dbReference type="InterPro" id="IPR008966">
    <property type="entry name" value="Adhesion_dom_sf"/>
</dbReference>
<dbReference type="EMBL" id="CACRTZ010000004">
    <property type="protein sequence ID" value="VYT81281.1"/>
    <property type="molecule type" value="Genomic_DNA"/>
</dbReference>
<dbReference type="PANTHER" id="PTHR33420:SF12">
    <property type="entry name" value="FIMBRIN-LIKE PROTEIN FIMI-RELATED"/>
    <property type="match status" value="1"/>
</dbReference>
<name>A0A6N2ZPE9_9ENTR</name>
<keyword evidence="3 5" id="KW-0732">Signal</keyword>
<dbReference type="SUPFAM" id="SSF49401">
    <property type="entry name" value="Bacterial adhesins"/>
    <property type="match status" value="1"/>
</dbReference>
<evidence type="ECO:0000259" key="6">
    <source>
        <dbReference type="Pfam" id="PF00419"/>
    </source>
</evidence>
<dbReference type="InterPro" id="IPR050263">
    <property type="entry name" value="Bact_Fimbrial_Adh_Pro"/>
</dbReference>
<protein>
    <submittedName>
        <fullName evidence="7">Type-1 fimbrial protein, A chain</fullName>
    </submittedName>
</protein>
<sequence length="180" mass="19421">MGNGRKLFLSILLLTNAVQASSDVSDGTIHMRGSLVNGGCAVAQQSQNLYVDMGQYRTDMFSGKGSFATAIVPFALELVECDADVWRYVGIAFQGVTPAADPQVFLATNWPDSAGGDSGIGLAIFNDQQQHIIPNAAPLHFTPIVTDKVTYHFSARYRALSGTFIPGKVQSDVWFTLVYP</sequence>